<evidence type="ECO:0000259" key="1">
    <source>
        <dbReference type="Pfam" id="PF00534"/>
    </source>
</evidence>
<dbReference type="AlphaFoldDB" id="A0A5Q4YX69"/>
<dbReference type="Pfam" id="PF00534">
    <property type="entry name" value="Glycos_transf_1"/>
    <property type="match status" value="1"/>
</dbReference>
<dbReference type="EMBL" id="LR721750">
    <property type="protein sequence ID" value="VVV02816.1"/>
    <property type="molecule type" value="Genomic_DNA"/>
</dbReference>
<dbReference type="PANTHER" id="PTHR12526">
    <property type="entry name" value="GLYCOSYLTRANSFERASE"/>
    <property type="match status" value="1"/>
</dbReference>
<dbReference type="InterPro" id="IPR001296">
    <property type="entry name" value="Glyco_trans_1"/>
</dbReference>
<gene>
    <name evidence="2" type="primary">pglJ</name>
    <name evidence="2" type="ORF">AW0309160_00141</name>
</gene>
<dbReference type="CDD" id="cd03811">
    <property type="entry name" value="GT4_GT28_WabH-like"/>
    <property type="match status" value="1"/>
</dbReference>
<accession>A0A5Q4YX69</accession>
<name>A0A5Q4YX69_9GAMM</name>
<dbReference type="Gene3D" id="3.40.50.2000">
    <property type="entry name" value="Glycogen Phosphorylase B"/>
    <property type="match status" value="2"/>
</dbReference>
<feature type="domain" description="Glycosyl transferase family 1" evidence="1">
    <location>
        <begin position="229"/>
        <end position="360"/>
    </location>
</feature>
<dbReference type="GO" id="GO:0016757">
    <property type="term" value="F:glycosyltransferase activity"/>
    <property type="evidence" value="ECO:0007669"/>
    <property type="project" value="InterPro"/>
</dbReference>
<dbReference type="PANTHER" id="PTHR12526:SF638">
    <property type="entry name" value="SPORE COAT PROTEIN SA"/>
    <property type="match status" value="1"/>
</dbReference>
<evidence type="ECO:0000313" key="2">
    <source>
        <dbReference type="EMBL" id="VVV02816.1"/>
    </source>
</evidence>
<keyword evidence="2" id="KW-0808">Transferase</keyword>
<protein>
    <submittedName>
        <fullName evidence="2">N-acetylgalactosamine-N,N'-diacetylbacillosaminyl -diphospho-undecaprenol 4-alpha-N-acetylgalactosaminyltransferase</fullName>
    </submittedName>
</protein>
<reference evidence="2" key="1">
    <citation type="submission" date="2019-09" db="EMBL/GenBank/DDBJ databases">
        <authorList>
            <person name="Hjerde E."/>
        </authorList>
    </citation>
    <scope>NUCLEOTIDE SEQUENCE</scope>
    <source>
        <strain evidence="2">06/09/160</strain>
    </source>
</reference>
<sequence length="406" mass="46641">MRFIFHTTSLASSGGSRVITNLAGYLCEQGHSVTIILDKNRIAYPMDERIKVLLLTSFQLKDITPISKGDTENFKEHIHKKSIKKPKTKLRHKYKKIDSINEWKKYLLKLFTFPGKYLVMKKFLSKSKPDLAVSHNMYYFLEHFYFYSSENLSIVLHNSPKQVFIDRTVKSIIPMRTLFSNKKCIGVSSGVSEEMKELMPYISGESQTIYNPLDFKEIKESSKQLIPPFYLENKYIISVSSLAPGKCIHRTIKAFHKLNNSELFLVIVGMGEEEERLKKLCQTLDIENKVIFTGYIENPLPYMKNAELLSFTSDFEGLGLVLVESLACGTPVVSTDCPHGPSEILTESLKPYLVPIKNRAEEDICEDLASCMKQLLLHKIDINDSMIHKFEREYIVNQWVDLANNN</sequence>
<dbReference type="GO" id="GO:1901135">
    <property type="term" value="P:carbohydrate derivative metabolic process"/>
    <property type="evidence" value="ECO:0007669"/>
    <property type="project" value="UniProtKB-ARBA"/>
</dbReference>
<dbReference type="SUPFAM" id="SSF53756">
    <property type="entry name" value="UDP-Glycosyltransferase/glycogen phosphorylase"/>
    <property type="match status" value="1"/>
</dbReference>
<proteinExistence type="predicted"/>
<organism evidence="2">
    <name type="scientific">Aliivibrio wodanis</name>
    <dbReference type="NCBI Taxonomy" id="80852"/>
    <lineage>
        <taxon>Bacteria</taxon>
        <taxon>Pseudomonadati</taxon>
        <taxon>Pseudomonadota</taxon>
        <taxon>Gammaproteobacteria</taxon>
        <taxon>Vibrionales</taxon>
        <taxon>Vibrionaceae</taxon>
        <taxon>Aliivibrio</taxon>
    </lineage>
</organism>